<feature type="signal peptide" evidence="1">
    <location>
        <begin position="1"/>
        <end position="29"/>
    </location>
</feature>
<comment type="caution">
    <text evidence="3">The sequence shown here is derived from an EMBL/GenBank/DDBJ whole genome shotgun (WGS) entry which is preliminary data.</text>
</comment>
<dbReference type="PANTHER" id="PTHR43283">
    <property type="entry name" value="BETA-LACTAMASE-RELATED"/>
    <property type="match status" value="1"/>
</dbReference>
<dbReference type="AlphaFoldDB" id="A0A4S8HKU2"/>
<dbReference type="SUPFAM" id="SSF56601">
    <property type="entry name" value="beta-lactamase/transpeptidase-like"/>
    <property type="match status" value="1"/>
</dbReference>
<dbReference type="RefSeq" id="WP_136579139.1">
    <property type="nucleotide sequence ID" value="NZ_STFF01000006.1"/>
</dbReference>
<feature type="domain" description="Beta-lactamase-related" evidence="2">
    <location>
        <begin position="49"/>
        <end position="327"/>
    </location>
</feature>
<evidence type="ECO:0000259" key="2">
    <source>
        <dbReference type="Pfam" id="PF00144"/>
    </source>
</evidence>
<dbReference type="Gene3D" id="3.40.710.10">
    <property type="entry name" value="DD-peptidase/beta-lactamase superfamily"/>
    <property type="match status" value="1"/>
</dbReference>
<dbReference type="InterPro" id="IPR012338">
    <property type="entry name" value="Beta-lactam/transpept-like"/>
</dbReference>
<reference evidence="3 4" key="1">
    <citation type="submission" date="2019-04" db="EMBL/GenBank/DDBJ databases">
        <title>Niastella caeni sp. nov., isolated from activated sludge.</title>
        <authorList>
            <person name="Sheng M."/>
        </authorList>
    </citation>
    <scope>NUCLEOTIDE SEQUENCE [LARGE SCALE GENOMIC DNA]</scope>
    <source>
        <strain evidence="3 4">HX-2-15</strain>
    </source>
</reference>
<protein>
    <submittedName>
        <fullName evidence="3">Beta-lactamase family protein</fullName>
    </submittedName>
</protein>
<dbReference type="OrthoDB" id="2247630at2"/>
<feature type="chain" id="PRO_5020441180" evidence="1">
    <location>
        <begin position="30"/>
        <end position="351"/>
    </location>
</feature>
<sequence>MSLKNRSICLSCSLLFVFLLFFQSSFSQSDFTQVDALLQRNQKLLGNDVVALVYKDGKIIHAKELGEFNAKTQAPIASSSKWLTAALVMMFVDEGKIKLDDPVSKYLPIFDKYMKSYVTIRMCLAHTTGIESEKGSLSKIMQRGKYMSLEEEVNALAAKEISNNAGTEFHYGAIGLNIAGRVLEVVSKKTFDRIIQDKLLRPLKMKGTSFVNDNGYAPNPSGGARSTANDYINFLSMILNKGMFEGKRILSEKAIEEMQTPQFVTLPVKFTPKVAEGFHYGLGEWIQEEDAQGKSKVVSSPGLFGTWPYIDKCRNYAAIIFVKSLLGEQKKELMMQVKGAIDDAVGGSGCQ</sequence>
<gene>
    <name evidence="3" type="ORF">FAM09_21130</name>
</gene>
<dbReference type="InterPro" id="IPR050789">
    <property type="entry name" value="Diverse_Enzym_Activities"/>
</dbReference>
<dbReference type="PANTHER" id="PTHR43283:SF3">
    <property type="entry name" value="BETA-LACTAMASE FAMILY PROTEIN (AFU_ORTHOLOGUE AFUA_5G07500)"/>
    <property type="match status" value="1"/>
</dbReference>
<evidence type="ECO:0000256" key="1">
    <source>
        <dbReference type="SAM" id="SignalP"/>
    </source>
</evidence>
<dbReference type="Pfam" id="PF00144">
    <property type="entry name" value="Beta-lactamase"/>
    <property type="match status" value="1"/>
</dbReference>
<dbReference type="InterPro" id="IPR001466">
    <property type="entry name" value="Beta-lactam-related"/>
</dbReference>
<dbReference type="EMBL" id="STFF01000006">
    <property type="protein sequence ID" value="THU35898.1"/>
    <property type="molecule type" value="Genomic_DNA"/>
</dbReference>
<organism evidence="3 4">
    <name type="scientific">Niastella caeni</name>
    <dbReference type="NCBI Taxonomy" id="2569763"/>
    <lineage>
        <taxon>Bacteria</taxon>
        <taxon>Pseudomonadati</taxon>
        <taxon>Bacteroidota</taxon>
        <taxon>Chitinophagia</taxon>
        <taxon>Chitinophagales</taxon>
        <taxon>Chitinophagaceae</taxon>
        <taxon>Niastella</taxon>
    </lineage>
</organism>
<evidence type="ECO:0000313" key="3">
    <source>
        <dbReference type="EMBL" id="THU35898.1"/>
    </source>
</evidence>
<evidence type="ECO:0000313" key="4">
    <source>
        <dbReference type="Proteomes" id="UP000306918"/>
    </source>
</evidence>
<name>A0A4S8HKU2_9BACT</name>
<proteinExistence type="predicted"/>
<keyword evidence="1" id="KW-0732">Signal</keyword>
<dbReference type="Proteomes" id="UP000306918">
    <property type="component" value="Unassembled WGS sequence"/>
</dbReference>
<keyword evidence="4" id="KW-1185">Reference proteome</keyword>
<accession>A0A4S8HKU2</accession>